<feature type="domain" description="Gnk2-homologous" evidence="13">
    <location>
        <begin position="49"/>
        <end position="154"/>
    </location>
</feature>
<evidence type="ECO:0008006" key="15">
    <source>
        <dbReference type="Google" id="ProtNLM"/>
    </source>
</evidence>
<evidence type="ECO:0000259" key="12">
    <source>
        <dbReference type="PROSITE" id="PS50011"/>
    </source>
</evidence>
<reference evidence="14" key="1">
    <citation type="submission" date="2009-02" db="EMBL/GenBank/DDBJ databases">
        <title>Full length sequence-verified cDNA sequences from Sitka spruce (Picea sitchensis).</title>
        <authorList>
            <person name="Reid K.E."/>
            <person name="Liao N."/>
            <person name="Ralph S."/>
            <person name="Kolosova N."/>
            <person name="Oddy C."/>
            <person name="Moore R."/>
            <person name="Mayo M."/>
            <person name="Wagner S."/>
            <person name="King J."/>
            <person name="Yanchuk A."/>
            <person name="Holt R."/>
            <person name="Jones S."/>
            <person name="Marra M."/>
            <person name="Ritland C.E."/>
            <person name="Ritland K."/>
            <person name="Bohlmann J."/>
        </authorList>
    </citation>
    <scope>NUCLEOTIDE SEQUENCE</scope>
    <source>
        <tissue evidence="14">Green portion of the leader tissue</tissue>
    </source>
</reference>
<feature type="transmembrane region" description="Helical" evidence="11">
    <location>
        <begin position="296"/>
        <end position="317"/>
    </location>
</feature>
<dbReference type="InterPro" id="IPR017441">
    <property type="entry name" value="Protein_kinase_ATP_BS"/>
</dbReference>
<keyword evidence="3" id="KW-0808">Transferase</keyword>
<evidence type="ECO:0000256" key="5">
    <source>
        <dbReference type="ARBA" id="ARBA00022777"/>
    </source>
</evidence>
<keyword evidence="11" id="KW-0472">Membrane</keyword>
<dbReference type="PROSITE" id="PS51473">
    <property type="entry name" value="GNK2"/>
    <property type="match status" value="2"/>
</dbReference>
<dbReference type="FunFam" id="1.10.510.10:FF:000336">
    <property type="entry name" value="Cysteine-rich receptor-like protein kinase 2"/>
    <property type="match status" value="1"/>
</dbReference>
<evidence type="ECO:0000256" key="6">
    <source>
        <dbReference type="ARBA" id="ARBA00022840"/>
    </source>
</evidence>
<evidence type="ECO:0000256" key="10">
    <source>
        <dbReference type="SAM" id="MobiDB-lite"/>
    </source>
</evidence>
<dbReference type="InterPro" id="IPR052059">
    <property type="entry name" value="CR_Ser/Thr_kinase"/>
</dbReference>
<dbReference type="CDD" id="cd14066">
    <property type="entry name" value="STKc_IRAK"/>
    <property type="match status" value="1"/>
</dbReference>
<dbReference type="InterPro" id="IPR002902">
    <property type="entry name" value="GNK2"/>
</dbReference>
<dbReference type="Gene3D" id="1.10.510.10">
    <property type="entry name" value="Transferase(Phosphotransferase) domain 1"/>
    <property type="match status" value="1"/>
</dbReference>
<evidence type="ECO:0000313" key="14">
    <source>
        <dbReference type="EMBL" id="ACN39857.1"/>
    </source>
</evidence>
<dbReference type="PROSITE" id="PS50011">
    <property type="entry name" value="PROTEIN_KINASE_DOM"/>
    <property type="match status" value="1"/>
</dbReference>
<sequence>MPCRCVGLGRGTITKEVGMAMSMKKLIMTVLVTVSLCTRMPFAAADPETSFVWQDCVNSEYRDGSAFQRNLNNVLESLVRKVNPSGFNISSIVVGGKNSNSSVYGFVQCRGDLDSSDCEQCASMAKTILVQGCHNISGFVQLDGCFLRYENRSFYNDNVLTPNTPTNYMCNLGNSSRPQQFTNAVSALLSNVTAKAAGSPKLFATDSVAGPSSSRGNIYSLAQCWRYLSRTDCGSCLTFAQETLLFGCHMGAPGAQFGSDKCYLRYEVYEFFTTSVLSPPPGESPPSSSEGKRPRVLGISLSVVAFTIVLIAAIGFWKWNFCSRAKRREEIYRTGGDEGDSVLMPTIANPELIFKFDILRESTSNFKAENKLGEGGFGSVFKGVLPDGREVAVKRLFMGTRQADAEFLNEANLISRVQHRNLVKLLGCSVEVSERLLVYEYLQNSSLDKILFDPTKRHLLDWKKRSEIILGTARGLAYLHEESDVRVIHRDIKASNILLDDKHRPKIADFGLARFFAEDQSHVSTRVAGTLGYMAPEYALRGQLTEKADVFSFGVLVLEIISGRKNQSSTEDMEFLIEGTWRLYKANRGLEIMDPALKDSYSWEDGIRAIKIGLLCTQAAAALRPSMFRVVSMLTSEREHLPSPTRPAFIDLDAAGAAQQLKRGRIIDPERTSSSAATSSTTPSETHSAAADPNASSILEPR</sequence>
<feature type="region of interest" description="Disordered" evidence="10">
    <location>
        <begin position="661"/>
        <end position="702"/>
    </location>
</feature>
<dbReference type="PANTHER" id="PTHR47973">
    <property type="entry name" value="CYSTEINE-RICH RECEPTOR-LIKE PROTEIN KINASE 3"/>
    <property type="match status" value="1"/>
</dbReference>
<dbReference type="Pfam" id="PF07714">
    <property type="entry name" value="PK_Tyr_Ser-Thr"/>
    <property type="match status" value="1"/>
</dbReference>
<evidence type="ECO:0000256" key="2">
    <source>
        <dbReference type="ARBA" id="ARBA00022527"/>
    </source>
</evidence>
<dbReference type="GO" id="GO:0005524">
    <property type="term" value="F:ATP binding"/>
    <property type="evidence" value="ECO:0007669"/>
    <property type="project" value="UniProtKB-UniRule"/>
</dbReference>
<dbReference type="SUPFAM" id="SSF56112">
    <property type="entry name" value="Protein kinase-like (PK-like)"/>
    <property type="match status" value="1"/>
</dbReference>
<comment type="function">
    <text evidence="1">Exerts antifungal activity through its carbohydrate-binding specificity.</text>
</comment>
<dbReference type="PROSITE" id="PS00107">
    <property type="entry name" value="PROTEIN_KINASE_ATP"/>
    <property type="match status" value="1"/>
</dbReference>
<dbReference type="Gene3D" id="3.30.430.20">
    <property type="entry name" value="Gnk2 domain, C-X8-C-X2-C motif"/>
    <property type="match status" value="2"/>
</dbReference>
<keyword evidence="8" id="KW-0325">Glycoprotein</keyword>
<dbReference type="AlphaFoldDB" id="C0PPW7"/>
<evidence type="ECO:0000256" key="4">
    <source>
        <dbReference type="ARBA" id="ARBA00022741"/>
    </source>
</evidence>
<dbReference type="InterPro" id="IPR038408">
    <property type="entry name" value="GNK2_sf"/>
</dbReference>
<dbReference type="FunFam" id="3.30.200.20:FF:000177">
    <property type="entry name" value="Cysteine-rich receptor-like protein kinase 2"/>
    <property type="match status" value="1"/>
</dbReference>
<organism evidence="14">
    <name type="scientific">Picea sitchensis</name>
    <name type="common">Sitka spruce</name>
    <name type="synonym">Pinus sitchensis</name>
    <dbReference type="NCBI Taxonomy" id="3332"/>
    <lineage>
        <taxon>Eukaryota</taxon>
        <taxon>Viridiplantae</taxon>
        <taxon>Streptophyta</taxon>
        <taxon>Embryophyta</taxon>
        <taxon>Tracheophyta</taxon>
        <taxon>Spermatophyta</taxon>
        <taxon>Pinopsida</taxon>
        <taxon>Pinidae</taxon>
        <taxon>Conifers I</taxon>
        <taxon>Pinales</taxon>
        <taxon>Pinaceae</taxon>
        <taxon>Picea</taxon>
    </lineage>
</organism>
<dbReference type="GO" id="GO:0004674">
    <property type="term" value="F:protein serine/threonine kinase activity"/>
    <property type="evidence" value="ECO:0007669"/>
    <property type="project" value="UniProtKB-KW"/>
</dbReference>
<evidence type="ECO:0000256" key="8">
    <source>
        <dbReference type="ARBA" id="ARBA00023180"/>
    </source>
</evidence>
<dbReference type="EMBL" id="BT070341">
    <property type="protein sequence ID" value="ACN39857.1"/>
    <property type="molecule type" value="mRNA"/>
</dbReference>
<protein>
    <recommendedName>
        <fullName evidence="15">Protein kinase domain-containing protein</fullName>
    </recommendedName>
</protein>
<feature type="domain" description="Gnk2-homologous" evidence="13">
    <location>
        <begin position="163"/>
        <end position="271"/>
    </location>
</feature>
<feature type="compositionally biased region" description="Low complexity" evidence="10">
    <location>
        <begin position="672"/>
        <end position="691"/>
    </location>
</feature>
<evidence type="ECO:0000259" key="13">
    <source>
        <dbReference type="PROSITE" id="PS51473"/>
    </source>
</evidence>
<keyword evidence="2" id="KW-0723">Serine/threonine-protein kinase</keyword>
<keyword evidence="6 9" id="KW-0067">ATP-binding</keyword>
<proteinExistence type="evidence at transcript level"/>
<keyword evidence="11" id="KW-0812">Transmembrane</keyword>
<dbReference type="PROSITE" id="PS00108">
    <property type="entry name" value="PROTEIN_KINASE_ST"/>
    <property type="match status" value="1"/>
</dbReference>
<dbReference type="InterPro" id="IPR000719">
    <property type="entry name" value="Prot_kinase_dom"/>
</dbReference>
<dbReference type="InterPro" id="IPR008271">
    <property type="entry name" value="Ser/Thr_kinase_AS"/>
</dbReference>
<evidence type="ECO:0000256" key="9">
    <source>
        <dbReference type="PROSITE-ProRule" id="PRU10141"/>
    </source>
</evidence>
<keyword evidence="7" id="KW-0675">Receptor</keyword>
<dbReference type="InterPro" id="IPR001245">
    <property type="entry name" value="Ser-Thr/Tyr_kinase_cat_dom"/>
</dbReference>
<dbReference type="CDD" id="cd23509">
    <property type="entry name" value="Gnk2-like"/>
    <property type="match status" value="2"/>
</dbReference>
<dbReference type="SMART" id="SM00220">
    <property type="entry name" value="S_TKc"/>
    <property type="match status" value="1"/>
</dbReference>
<keyword evidence="5" id="KW-0418">Kinase</keyword>
<evidence type="ECO:0000256" key="1">
    <source>
        <dbReference type="ARBA" id="ARBA00002571"/>
    </source>
</evidence>
<keyword evidence="4 9" id="KW-0547">Nucleotide-binding</keyword>
<accession>C0PPW7</accession>
<keyword evidence="11" id="KW-1133">Transmembrane helix</keyword>
<dbReference type="Gene3D" id="3.30.200.20">
    <property type="entry name" value="Phosphorylase Kinase, domain 1"/>
    <property type="match status" value="1"/>
</dbReference>
<dbReference type="InterPro" id="IPR011009">
    <property type="entry name" value="Kinase-like_dom_sf"/>
</dbReference>
<evidence type="ECO:0000256" key="7">
    <source>
        <dbReference type="ARBA" id="ARBA00023170"/>
    </source>
</evidence>
<evidence type="ECO:0000256" key="3">
    <source>
        <dbReference type="ARBA" id="ARBA00022679"/>
    </source>
</evidence>
<dbReference type="Pfam" id="PF01657">
    <property type="entry name" value="Stress-antifung"/>
    <property type="match status" value="2"/>
</dbReference>
<evidence type="ECO:0000256" key="11">
    <source>
        <dbReference type="SAM" id="Phobius"/>
    </source>
</evidence>
<feature type="binding site" evidence="9">
    <location>
        <position position="394"/>
    </location>
    <ligand>
        <name>ATP</name>
        <dbReference type="ChEBI" id="CHEBI:30616"/>
    </ligand>
</feature>
<name>C0PPW7_PICSI</name>
<feature type="domain" description="Protein kinase" evidence="12">
    <location>
        <begin position="366"/>
        <end position="650"/>
    </location>
</feature>